<keyword evidence="3" id="KW-1185">Reference proteome</keyword>
<accession>A0ABP7A6M8</accession>
<sequence>MSFEDADHRVITRSVQHSPHPALDDFHGSGMIGVEVGEHEQIDASDARPREARLQSRRVLPRVDERDPIGGPQQQRIR</sequence>
<proteinExistence type="predicted"/>
<dbReference type="Proteomes" id="UP001501697">
    <property type="component" value="Unassembled WGS sequence"/>
</dbReference>
<comment type="caution">
    <text evidence="2">The sequence shown here is derived from an EMBL/GenBank/DDBJ whole genome shotgun (WGS) entry which is preliminary data.</text>
</comment>
<gene>
    <name evidence="2" type="ORF">GCM10022200_05230</name>
</gene>
<feature type="region of interest" description="Disordered" evidence="1">
    <location>
        <begin position="1"/>
        <end position="78"/>
    </location>
</feature>
<reference evidence="3" key="1">
    <citation type="journal article" date="2019" name="Int. J. Syst. Evol. Microbiol.">
        <title>The Global Catalogue of Microorganisms (GCM) 10K type strain sequencing project: providing services to taxonomists for standard genome sequencing and annotation.</title>
        <authorList>
            <consortium name="The Broad Institute Genomics Platform"/>
            <consortium name="The Broad Institute Genome Sequencing Center for Infectious Disease"/>
            <person name="Wu L."/>
            <person name="Ma J."/>
        </authorList>
    </citation>
    <scope>NUCLEOTIDE SEQUENCE [LARGE SCALE GENOMIC DNA]</scope>
    <source>
        <strain evidence="3">JCM 16544</strain>
    </source>
</reference>
<evidence type="ECO:0000313" key="3">
    <source>
        <dbReference type="Proteomes" id="UP001501697"/>
    </source>
</evidence>
<evidence type="ECO:0000256" key="1">
    <source>
        <dbReference type="SAM" id="MobiDB-lite"/>
    </source>
</evidence>
<evidence type="ECO:0000313" key="2">
    <source>
        <dbReference type="EMBL" id="GAA3625823.1"/>
    </source>
</evidence>
<protein>
    <submittedName>
        <fullName evidence="2">Uncharacterized protein</fullName>
    </submittedName>
</protein>
<organism evidence="2 3">
    <name type="scientific">Microbacterium awajiense</name>
    <dbReference type="NCBI Taxonomy" id="415214"/>
    <lineage>
        <taxon>Bacteria</taxon>
        <taxon>Bacillati</taxon>
        <taxon>Actinomycetota</taxon>
        <taxon>Actinomycetes</taxon>
        <taxon>Micrococcales</taxon>
        <taxon>Microbacteriaceae</taxon>
        <taxon>Microbacterium</taxon>
    </lineage>
</organism>
<feature type="compositionally biased region" description="Basic and acidic residues" evidence="1">
    <location>
        <begin position="1"/>
        <end position="10"/>
    </location>
</feature>
<name>A0ABP7A6M8_9MICO</name>
<dbReference type="EMBL" id="BAAAYU010000001">
    <property type="protein sequence ID" value="GAA3625823.1"/>
    <property type="molecule type" value="Genomic_DNA"/>
</dbReference>
<feature type="compositionally biased region" description="Basic and acidic residues" evidence="1">
    <location>
        <begin position="36"/>
        <end position="54"/>
    </location>
</feature>